<dbReference type="EMBL" id="CP119069">
    <property type="protein sequence ID" value="WEL39341.1"/>
    <property type="molecule type" value="Genomic_DNA"/>
</dbReference>
<feature type="transmembrane region" description="Helical" evidence="1">
    <location>
        <begin position="95"/>
        <end position="113"/>
    </location>
</feature>
<reference evidence="3 4" key="1">
    <citation type="submission" date="2023-02" db="EMBL/GenBank/DDBJ databases">
        <title>Encephalitozoon hellem ATCC 50451 complete genome.</title>
        <authorList>
            <person name="Mascarenhas dos Santos A.C."/>
            <person name="Julian A.T."/>
            <person name="Pombert J.-F."/>
        </authorList>
    </citation>
    <scope>NUCLEOTIDE SEQUENCE [LARGE SCALE GENOMIC DNA]</scope>
    <source>
        <strain evidence="3 4">ATCC 50451</strain>
    </source>
</reference>
<gene>
    <name evidence="3" type="ORF">PFJ87_08g02080</name>
</gene>
<evidence type="ECO:0000256" key="2">
    <source>
        <dbReference type="SAM" id="SignalP"/>
    </source>
</evidence>
<evidence type="ECO:0000313" key="3">
    <source>
        <dbReference type="EMBL" id="WEL39341.1"/>
    </source>
</evidence>
<name>A0ABY8CMF1_ENCHE</name>
<keyword evidence="1" id="KW-0812">Transmembrane</keyword>
<evidence type="ECO:0000313" key="4">
    <source>
        <dbReference type="Proteomes" id="UP001217963"/>
    </source>
</evidence>
<evidence type="ECO:0000256" key="1">
    <source>
        <dbReference type="SAM" id="Phobius"/>
    </source>
</evidence>
<organism evidence="3 4">
    <name type="scientific">Encephalitozoon hellem</name>
    <name type="common">Microsporidian parasite</name>
    <dbReference type="NCBI Taxonomy" id="27973"/>
    <lineage>
        <taxon>Eukaryota</taxon>
        <taxon>Fungi</taxon>
        <taxon>Fungi incertae sedis</taxon>
        <taxon>Microsporidia</taxon>
        <taxon>Unikaryonidae</taxon>
        <taxon>Encephalitozoon</taxon>
    </lineage>
</organism>
<keyword evidence="2" id="KW-0732">Signal</keyword>
<proteinExistence type="predicted"/>
<feature type="chain" id="PRO_5047195041" evidence="2">
    <location>
        <begin position="19"/>
        <end position="136"/>
    </location>
</feature>
<accession>A0ABY8CMF1</accession>
<protein>
    <submittedName>
        <fullName evidence="3">Uncharacterized protein</fullName>
    </submittedName>
</protein>
<keyword evidence="1" id="KW-0472">Membrane</keyword>
<feature type="signal peptide" evidence="2">
    <location>
        <begin position="1"/>
        <end position="18"/>
    </location>
</feature>
<keyword evidence="4" id="KW-1185">Reference proteome</keyword>
<dbReference type="Proteomes" id="UP001217963">
    <property type="component" value="Chromosome VIII"/>
</dbReference>
<sequence length="136" mass="15689">MVHLAILLFYIGIHTSDPDEKLKEAIKTTIKEEVTKEMYDIVDKATNDMREDLERRIDYLISGKEGEEDVMVNVSMQDTEEGKEEMSATFILKKVGESLGILVILLLIIYLVTKIFEYYRKLKDCSEGGLEDYDNL</sequence>
<keyword evidence="1" id="KW-1133">Transmembrane helix</keyword>